<dbReference type="InterPro" id="IPR016024">
    <property type="entry name" value="ARM-type_fold"/>
</dbReference>
<keyword evidence="1" id="KW-0677">Repeat</keyword>
<dbReference type="InterPro" id="IPR011989">
    <property type="entry name" value="ARM-like"/>
</dbReference>
<organism evidence="3 4">
    <name type="scientific">Strigomonas culicis</name>
    <dbReference type="NCBI Taxonomy" id="28005"/>
    <lineage>
        <taxon>Eukaryota</taxon>
        <taxon>Discoba</taxon>
        <taxon>Euglenozoa</taxon>
        <taxon>Kinetoplastea</taxon>
        <taxon>Metakinetoplastina</taxon>
        <taxon>Trypanosomatida</taxon>
        <taxon>Trypanosomatidae</taxon>
        <taxon>Strigomonadinae</taxon>
        <taxon>Strigomonas</taxon>
    </lineage>
</organism>
<name>S9V0B9_9TRYP</name>
<evidence type="ECO:0000256" key="1">
    <source>
        <dbReference type="ARBA" id="ARBA00022737"/>
    </source>
</evidence>
<dbReference type="Proteomes" id="UP000015354">
    <property type="component" value="Unassembled WGS sequence"/>
</dbReference>
<proteinExistence type="predicted"/>
<comment type="caution">
    <text evidence="3">The sequence shown here is derived from an EMBL/GenBank/DDBJ whole genome shotgun (WGS) entry which is preliminary data.</text>
</comment>
<keyword evidence="4" id="KW-1185">Reference proteome</keyword>
<evidence type="ECO:0000313" key="4">
    <source>
        <dbReference type="Proteomes" id="UP000015354"/>
    </source>
</evidence>
<gene>
    <name evidence="3" type="ORF">STCU_11470</name>
</gene>
<dbReference type="Pfam" id="PF25574">
    <property type="entry name" value="TPR_IMB1"/>
    <property type="match status" value="1"/>
</dbReference>
<dbReference type="SUPFAM" id="SSF48371">
    <property type="entry name" value="ARM repeat"/>
    <property type="match status" value="1"/>
</dbReference>
<accession>S9V0B9</accession>
<dbReference type="InterPro" id="IPR058584">
    <property type="entry name" value="IMB1_TNPO1-like_TPR"/>
</dbReference>
<evidence type="ECO:0000313" key="3">
    <source>
        <dbReference type="EMBL" id="EPY16220.1"/>
    </source>
</evidence>
<sequence length="264" mass="29509">MSSRCRRSTSKRGAHGDRLHRLRTPGLLVPYLGNIAAYIVRVLQSQDEPDSVLSVVTTLGDLCLSCREQMQPHIAPIMTAIIAGLEDTDYDRDLKCAFLQCIGDIALNVLCGSNFRQFIDPVMVIGHQMYQASCTIDVRGDPESEEYVLSLWHSLCEMYSNVIQSASTDDVMTVAGYFGNVVQLVFTVTGKAAEEDTFFKALALLGDLASVVGKSNQQLRHMGRSALLTQEVSALLHKAHQTYRQKDQQKQIRWVQRCLNDLQR</sequence>
<dbReference type="EMBL" id="ATMH01011433">
    <property type="protein sequence ID" value="EPY16220.1"/>
    <property type="molecule type" value="Genomic_DNA"/>
</dbReference>
<protein>
    <recommendedName>
        <fullName evidence="2">Importin subunit beta-1/Transportin-1-like TPR repeats domain-containing protein</fullName>
    </recommendedName>
</protein>
<feature type="domain" description="Importin subunit beta-1/Transportin-1-like TPR repeats" evidence="2">
    <location>
        <begin position="29"/>
        <end position="215"/>
    </location>
</feature>
<dbReference type="AlphaFoldDB" id="S9V0B9"/>
<dbReference type="OrthoDB" id="10263328at2759"/>
<reference evidence="3 4" key="1">
    <citation type="journal article" date="2013" name="PLoS ONE">
        <title>Predicting the Proteins of Angomonas deanei, Strigomonas culicis and Their Respective Endosymbionts Reveals New Aspects of the Trypanosomatidae Family.</title>
        <authorList>
            <person name="Motta M.C."/>
            <person name="Martins A.C."/>
            <person name="de Souza S.S."/>
            <person name="Catta-Preta C.M."/>
            <person name="Silva R."/>
            <person name="Klein C.C."/>
            <person name="de Almeida L.G."/>
            <person name="de Lima Cunha O."/>
            <person name="Ciapina L.P."/>
            <person name="Brocchi M."/>
            <person name="Colabardini A.C."/>
            <person name="de Araujo Lima B."/>
            <person name="Machado C.R."/>
            <person name="de Almeida Soares C.M."/>
            <person name="Probst C.M."/>
            <person name="de Menezes C.B."/>
            <person name="Thompson C.E."/>
            <person name="Bartholomeu D.C."/>
            <person name="Gradia D.F."/>
            <person name="Pavoni D.P."/>
            <person name="Grisard E.C."/>
            <person name="Fantinatti-Garboggini F."/>
            <person name="Marchini F.K."/>
            <person name="Rodrigues-Luiz G.F."/>
            <person name="Wagner G."/>
            <person name="Goldman G.H."/>
            <person name="Fietto J.L."/>
            <person name="Elias M.C."/>
            <person name="Goldman M.H."/>
            <person name="Sagot M.F."/>
            <person name="Pereira M."/>
            <person name="Stoco P.H."/>
            <person name="de Mendonca-Neto R.P."/>
            <person name="Teixeira S.M."/>
            <person name="Maciel T.E."/>
            <person name="de Oliveira Mendes T.A."/>
            <person name="Urmenyi T.P."/>
            <person name="de Souza W."/>
            <person name="Schenkman S."/>
            <person name="de Vasconcelos A.T."/>
        </authorList>
    </citation>
    <scope>NUCLEOTIDE SEQUENCE [LARGE SCALE GENOMIC DNA]</scope>
</reference>
<evidence type="ECO:0000259" key="2">
    <source>
        <dbReference type="Pfam" id="PF25574"/>
    </source>
</evidence>
<dbReference type="Gene3D" id="1.25.10.10">
    <property type="entry name" value="Leucine-rich Repeat Variant"/>
    <property type="match status" value="1"/>
</dbReference>